<proteinExistence type="inferred from homology"/>
<evidence type="ECO:0000256" key="6">
    <source>
        <dbReference type="SAM" id="Phobius"/>
    </source>
</evidence>
<dbReference type="PANTHER" id="PTHR10057:SF0">
    <property type="entry name" value="TRANSLOCATOR PROTEIN"/>
    <property type="match status" value="1"/>
</dbReference>
<evidence type="ECO:0000256" key="1">
    <source>
        <dbReference type="ARBA" id="ARBA00004141"/>
    </source>
</evidence>
<evidence type="ECO:0000256" key="2">
    <source>
        <dbReference type="ARBA" id="ARBA00007524"/>
    </source>
</evidence>
<gene>
    <name evidence="7" type="ORF">RM519_01840</name>
</gene>
<feature type="transmembrane region" description="Helical" evidence="6">
    <location>
        <begin position="47"/>
        <end position="67"/>
    </location>
</feature>
<dbReference type="PIRSF" id="PIRSF005859">
    <property type="entry name" value="PBR"/>
    <property type="match status" value="1"/>
</dbReference>
<comment type="subcellular location">
    <subcellularLocation>
        <location evidence="1">Membrane</location>
        <topology evidence="1">Multi-pass membrane protein</topology>
    </subcellularLocation>
</comment>
<feature type="transmembrane region" description="Helical" evidence="6">
    <location>
        <begin position="7"/>
        <end position="27"/>
    </location>
</feature>
<dbReference type="RefSeq" id="WP_311591797.1">
    <property type="nucleotide sequence ID" value="NZ_JAVRHV010000001.1"/>
</dbReference>
<dbReference type="Pfam" id="PF03073">
    <property type="entry name" value="TspO_MBR"/>
    <property type="match status" value="1"/>
</dbReference>
<dbReference type="InterPro" id="IPR004307">
    <property type="entry name" value="TspO_MBR"/>
</dbReference>
<comment type="caution">
    <text evidence="7">The sequence shown here is derived from an EMBL/GenBank/DDBJ whole genome shotgun (WGS) entry which is preliminary data.</text>
</comment>
<evidence type="ECO:0000313" key="8">
    <source>
        <dbReference type="Proteomes" id="UP001252186"/>
    </source>
</evidence>
<feature type="transmembrane region" description="Helical" evidence="6">
    <location>
        <begin position="133"/>
        <end position="154"/>
    </location>
</feature>
<keyword evidence="8" id="KW-1185">Reference proteome</keyword>
<evidence type="ECO:0000313" key="7">
    <source>
        <dbReference type="EMBL" id="MDT0551976.1"/>
    </source>
</evidence>
<keyword evidence="3 6" id="KW-0812">Transmembrane</keyword>
<dbReference type="PANTHER" id="PTHR10057">
    <property type="entry name" value="PERIPHERAL-TYPE BENZODIAZEPINE RECEPTOR"/>
    <property type="match status" value="1"/>
</dbReference>
<keyword evidence="5 6" id="KW-0472">Membrane</keyword>
<dbReference type="Proteomes" id="UP001252186">
    <property type="component" value="Unassembled WGS sequence"/>
</dbReference>
<evidence type="ECO:0000256" key="3">
    <source>
        <dbReference type="ARBA" id="ARBA00022692"/>
    </source>
</evidence>
<dbReference type="EMBL" id="JAVRHV010000001">
    <property type="protein sequence ID" value="MDT0551976.1"/>
    <property type="molecule type" value="Genomic_DNA"/>
</dbReference>
<dbReference type="InterPro" id="IPR038330">
    <property type="entry name" value="TspO/MBR-related_sf"/>
</dbReference>
<reference evidence="7 8" key="1">
    <citation type="submission" date="2023-09" db="EMBL/GenBank/DDBJ databases">
        <authorList>
            <person name="Rey-Velasco X."/>
        </authorList>
    </citation>
    <scope>NUCLEOTIDE SEQUENCE [LARGE SCALE GENOMIC DNA]</scope>
    <source>
        <strain evidence="7 8">P050</strain>
    </source>
</reference>
<comment type="similarity">
    <text evidence="2">Belongs to the TspO/BZRP family.</text>
</comment>
<feature type="transmembrane region" description="Helical" evidence="6">
    <location>
        <begin position="79"/>
        <end position="97"/>
    </location>
</feature>
<dbReference type="Gene3D" id="1.20.1260.100">
    <property type="entry name" value="TspO/MBR protein"/>
    <property type="match status" value="1"/>
</dbReference>
<feature type="transmembrane region" description="Helical" evidence="6">
    <location>
        <begin position="103"/>
        <end position="121"/>
    </location>
</feature>
<protein>
    <submittedName>
        <fullName evidence="7">TspO/MBR family protein</fullName>
    </submittedName>
</protein>
<evidence type="ECO:0000256" key="5">
    <source>
        <dbReference type="ARBA" id="ARBA00023136"/>
    </source>
</evidence>
<organism evidence="7 8">
    <name type="scientific">Urechidicola vernalis</name>
    <dbReference type="NCBI Taxonomy" id="3075600"/>
    <lineage>
        <taxon>Bacteria</taxon>
        <taxon>Pseudomonadati</taxon>
        <taxon>Bacteroidota</taxon>
        <taxon>Flavobacteriia</taxon>
        <taxon>Flavobacteriales</taxon>
        <taxon>Flavobacteriaceae</taxon>
        <taxon>Urechidicola</taxon>
    </lineage>
</organism>
<dbReference type="CDD" id="cd15904">
    <property type="entry name" value="TSPO_MBR"/>
    <property type="match status" value="1"/>
</dbReference>
<name>A0ABU2Y1A9_9FLAO</name>
<sequence>MKTKRIGILILFVILNFGALGIGTYFMDNGPNDSWYLTLNKAPWTPPGWVFGAAWFSIMLCFSFFMMHFYDLFKSSKPFLILFGIQWVLNISWNLFFFNLQEIFVGLVVLLLLIIILFIILRISLRKGSYQSFLIAPYILWMMVAISLNAYIYINN</sequence>
<accession>A0ABU2Y1A9</accession>
<evidence type="ECO:0000256" key="4">
    <source>
        <dbReference type="ARBA" id="ARBA00022989"/>
    </source>
</evidence>
<keyword evidence="4 6" id="KW-1133">Transmembrane helix</keyword>